<protein>
    <submittedName>
        <fullName evidence="1">Uncharacterized protein</fullName>
    </submittedName>
</protein>
<evidence type="ECO:0000313" key="2">
    <source>
        <dbReference type="Proteomes" id="UP000041314"/>
    </source>
</evidence>
<organism evidence="1 2">
    <name type="scientific">Salmonella enterica subsp. enterica serovar Bovismorbificans</name>
    <dbReference type="NCBI Taxonomy" id="58097"/>
    <lineage>
        <taxon>Bacteria</taxon>
        <taxon>Pseudomonadati</taxon>
        <taxon>Pseudomonadota</taxon>
        <taxon>Gammaproteobacteria</taxon>
        <taxon>Enterobacterales</taxon>
        <taxon>Enterobacteriaceae</taxon>
        <taxon>Salmonella</taxon>
    </lineage>
</organism>
<accession>A0A655DIZ7</accession>
<dbReference type="Proteomes" id="UP000041314">
    <property type="component" value="Unassembled WGS sequence"/>
</dbReference>
<evidence type="ECO:0000313" key="1">
    <source>
        <dbReference type="EMBL" id="CNU66556.1"/>
    </source>
</evidence>
<dbReference type="AlphaFoldDB" id="A0A655DIZ7"/>
<sequence>MVCRAMKNQYRNGADAGDIAIRAIAVIKQIAAARDHLVGDGGIG</sequence>
<proteinExistence type="predicted"/>
<reference evidence="1 2" key="1">
    <citation type="submission" date="2015-03" db="EMBL/GenBank/DDBJ databases">
        <authorList>
            <consortium name="Pathogen Informatics"/>
        </authorList>
    </citation>
    <scope>NUCLEOTIDE SEQUENCE [LARGE SCALE GENOMIC DNA]</scope>
    <source>
        <strain evidence="1 2">A1104</strain>
    </source>
</reference>
<gene>
    <name evidence="1" type="ORF">ERS008198_03283</name>
</gene>
<name>A0A655DIZ7_SALET</name>
<dbReference type="EMBL" id="CQPA01000030">
    <property type="protein sequence ID" value="CNU66556.1"/>
    <property type="molecule type" value="Genomic_DNA"/>
</dbReference>